<dbReference type="EMBL" id="CP027845">
    <property type="protein sequence ID" value="AVP88118.1"/>
    <property type="molecule type" value="Genomic_DNA"/>
</dbReference>
<dbReference type="InterPro" id="IPR014717">
    <property type="entry name" value="Transl_elong_EF1B/ribsomal_bS6"/>
</dbReference>
<gene>
    <name evidence="6" type="primary">rpsF</name>
    <name evidence="7" type="ORF">phytr_11930</name>
</gene>
<dbReference type="CDD" id="cd00473">
    <property type="entry name" value="bS6"/>
    <property type="match status" value="1"/>
</dbReference>
<proteinExistence type="inferred from homology"/>
<keyword evidence="6" id="KW-0694">RNA-binding</keyword>
<keyword evidence="8" id="KW-1185">Reference proteome</keyword>
<sequence>MCEQIKKFIKFILMNFYELIFIVRPDLSSSELDKLMANFLEIIERHSGKVIANEYWGLKNLAYKIGNNKKGHYSFLGVQMTKECKEEVENKIKLGGIEISSQIIRHMVLRVEEINKTPPQMFKSSNAEVSAINVTI</sequence>
<evidence type="ECO:0000256" key="6">
    <source>
        <dbReference type="HAMAP-Rule" id="MF_00360"/>
    </source>
</evidence>
<evidence type="ECO:0000313" key="7">
    <source>
        <dbReference type="EMBL" id="AVP88118.1"/>
    </source>
</evidence>
<evidence type="ECO:0000256" key="1">
    <source>
        <dbReference type="ARBA" id="ARBA00009512"/>
    </source>
</evidence>
<keyword evidence="3 6" id="KW-0687">Ribonucleoprotein</keyword>
<dbReference type="NCBIfam" id="TIGR00166">
    <property type="entry name" value="S6"/>
    <property type="match status" value="1"/>
</dbReference>
<keyword evidence="2 6" id="KW-0689">Ribosomal protein</keyword>
<dbReference type="Gene3D" id="3.30.70.60">
    <property type="match status" value="1"/>
</dbReference>
<dbReference type="InterPro" id="IPR035980">
    <property type="entry name" value="Ribosomal_bS6_sf"/>
</dbReference>
<comment type="function">
    <text evidence="4 6">Binds together with bS18 to 16S ribosomal RNA.</text>
</comment>
<dbReference type="GO" id="GO:0005737">
    <property type="term" value="C:cytoplasm"/>
    <property type="evidence" value="ECO:0007669"/>
    <property type="project" value="UniProtKB-ARBA"/>
</dbReference>
<dbReference type="PANTHER" id="PTHR21011:SF1">
    <property type="entry name" value="SMALL RIBOSOMAL SUBUNIT PROTEIN BS6M"/>
    <property type="match status" value="1"/>
</dbReference>
<dbReference type="GO" id="GO:0015935">
    <property type="term" value="C:small ribosomal subunit"/>
    <property type="evidence" value="ECO:0007669"/>
    <property type="project" value="TreeGrafter"/>
</dbReference>
<comment type="similarity">
    <text evidence="1 6">Belongs to the bacterial ribosomal protein bS6 family.</text>
</comment>
<organism evidence="7 8">
    <name type="scientific">Candidatus Phycorickettsia trachydisci</name>
    <dbReference type="NCBI Taxonomy" id="2115978"/>
    <lineage>
        <taxon>Bacteria</taxon>
        <taxon>Pseudomonadati</taxon>
        <taxon>Pseudomonadota</taxon>
        <taxon>Alphaproteobacteria</taxon>
        <taxon>Rickettsiales</taxon>
        <taxon>Rickettsiaceae</taxon>
        <taxon>Candidatus Phycorickettsia</taxon>
    </lineage>
</organism>
<dbReference type="Pfam" id="PF01250">
    <property type="entry name" value="Ribosomal_S6"/>
    <property type="match status" value="1"/>
</dbReference>
<dbReference type="KEGG" id="ptc:phytr_11930"/>
<dbReference type="InterPro" id="IPR000529">
    <property type="entry name" value="Ribosomal_bS6"/>
</dbReference>
<dbReference type="SUPFAM" id="SSF54995">
    <property type="entry name" value="Ribosomal protein S6"/>
    <property type="match status" value="1"/>
</dbReference>
<dbReference type="GO" id="GO:0070181">
    <property type="term" value="F:small ribosomal subunit rRNA binding"/>
    <property type="evidence" value="ECO:0007669"/>
    <property type="project" value="TreeGrafter"/>
</dbReference>
<evidence type="ECO:0000313" key="8">
    <source>
        <dbReference type="Proteomes" id="UP000241762"/>
    </source>
</evidence>
<evidence type="ECO:0000256" key="4">
    <source>
        <dbReference type="ARBA" id="ARBA00035104"/>
    </source>
</evidence>
<evidence type="ECO:0000256" key="2">
    <source>
        <dbReference type="ARBA" id="ARBA00022980"/>
    </source>
</evidence>
<dbReference type="InterPro" id="IPR020814">
    <property type="entry name" value="Ribosomal_S6_plastid/chlpt"/>
</dbReference>
<dbReference type="HAMAP" id="MF_00360">
    <property type="entry name" value="Ribosomal_bS6"/>
    <property type="match status" value="1"/>
</dbReference>
<protein>
    <recommendedName>
        <fullName evidence="5 6">Small ribosomal subunit protein bS6</fullName>
    </recommendedName>
</protein>
<dbReference type="AlphaFoldDB" id="A0A2P1PA27"/>
<keyword evidence="6" id="KW-0699">rRNA-binding</keyword>
<dbReference type="GO" id="GO:0003735">
    <property type="term" value="F:structural constituent of ribosome"/>
    <property type="evidence" value="ECO:0007669"/>
    <property type="project" value="InterPro"/>
</dbReference>
<accession>A0A2P1PA27</accession>
<dbReference type="PANTHER" id="PTHR21011">
    <property type="entry name" value="MITOCHONDRIAL 28S RIBOSOMAL PROTEIN S6"/>
    <property type="match status" value="1"/>
</dbReference>
<dbReference type="GO" id="GO:0006412">
    <property type="term" value="P:translation"/>
    <property type="evidence" value="ECO:0007669"/>
    <property type="project" value="UniProtKB-UniRule"/>
</dbReference>
<evidence type="ECO:0000256" key="5">
    <source>
        <dbReference type="ARBA" id="ARBA00035294"/>
    </source>
</evidence>
<reference evidence="7 8" key="1">
    <citation type="submission" date="2018-03" db="EMBL/GenBank/DDBJ databases">
        <title>A gene transfer event suggests a long-term partnership between eustigmatophyte algae and a novel lineage of endosymbiotic bacteria.</title>
        <authorList>
            <person name="Yurchenko T."/>
            <person name="Sevcikova T."/>
            <person name="Pribyl P."/>
            <person name="El Karkouri K."/>
            <person name="Klimes V."/>
            <person name="Amaral R."/>
            <person name="Zbrankova V."/>
            <person name="Kim E."/>
            <person name="Raoult D."/>
            <person name="Santos L.M.A."/>
            <person name="Elias M."/>
        </authorList>
    </citation>
    <scope>NUCLEOTIDE SEQUENCE [LARGE SCALE GENOMIC DNA]</scope>
    <source>
        <strain evidence="7">CCALA 838</strain>
    </source>
</reference>
<evidence type="ECO:0000256" key="3">
    <source>
        <dbReference type="ARBA" id="ARBA00023274"/>
    </source>
</evidence>
<name>A0A2P1PA27_9RICK</name>
<dbReference type="Proteomes" id="UP000241762">
    <property type="component" value="Chromosome"/>
</dbReference>